<evidence type="ECO:0000313" key="1">
    <source>
        <dbReference type="EMBL" id="CDW30021.1"/>
    </source>
</evidence>
<name>A0A0K2TXA3_LEPSM</name>
<sequence length="87" mass="10111">MKILLIFIPQDVNMFIWICYSLKYLIGYRIRTEKCLTASRRTEYLHILHKLFNSGAYPLLSTFGAKTLFPISQRNGFLHIFHSGEGG</sequence>
<dbReference type="AlphaFoldDB" id="A0A0K2TXA3"/>
<dbReference type="EMBL" id="HACA01012659">
    <property type="protein sequence ID" value="CDW30020.1"/>
    <property type="molecule type" value="Transcribed_RNA"/>
</dbReference>
<dbReference type="EMBL" id="HACA01012660">
    <property type="protein sequence ID" value="CDW30021.1"/>
    <property type="molecule type" value="Transcribed_RNA"/>
</dbReference>
<protein>
    <submittedName>
        <fullName evidence="1">Uncharacterized protein</fullName>
    </submittedName>
</protein>
<accession>A0A0K2TXA3</accession>
<proteinExistence type="predicted"/>
<reference evidence="1" key="1">
    <citation type="submission" date="2014-05" db="EMBL/GenBank/DDBJ databases">
        <authorList>
            <person name="Chronopoulou M."/>
        </authorList>
    </citation>
    <scope>NUCLEOTIDE SEQUENCE</scope>
    <source>
        <tissue evidence="1">Whole organism</tissue>
    </source>
</reference>
<organism evidence="1">
    <name type="scientific">Lepeophtheirus salmonis</name>
    <name type="common">Salmon louse</name>
    <name type="synonym">Caligus salmonis</name>
    <dbReference type="NCBI Taxonomy" id="72036"/>
    <lineage>
        <taxon>Eukaryota</taxon>
        <taxon>Metazoa</taxon>
        <taxon>Ecdysozoa</taxon>
        <taxon>Arthropoda</taxon>
        <taxon>Crustacea</taxon>
        <taxon>Multicrustacea</taxon>
        <taxon>Hexanauplia</taxon>
        <taxon>Copepoda</taxon>
        <taxon>Siphonostomatoida</taxon>
        <taxon>Caligidae</taxon>
        <taxon>Lepeophtheirus</taxon>
    </lineage>
</organism>